<dbReference type="InterPro" id="IPR043780">
    <property type="entry name" value="DUF5722"/>
</dbReference>
<dbReference type="Pfam" id="PF18989">
    <property type="entry name" value="DUF5722"/>
    <property type="match status" value="1"/>
</dbReference>
<dbReference type="EMBL" id="JACOOK010000006">
    <property type="protein sequence ID" value="MBC5617558.1"/>
    <property type="molecule type" value="Genomic_DNA"/>
</dbReference>
<evidence type="ECO:0000259" key="1">
    <source>
        <dbReference type="Pfam" id="PF18989"/>
    </source>
</evidence>
<dbReference type="RefSeq" id="WP_186965918.1">
    <property type="nucleotide sequence ID" value="NZ_JACOOK010000006.1"/>
</dbReference>
<accession>A0ABR7CPH5</accession>
<comment type="caution">
    <text evidence="2">The sequence shown here is derived from an EMBL/GenBank/DDBJ whole genome shotgun (WGS) entry which is preliminary data.</text>
</comment>
<keyword evidence="3" id="KW-1185">Reference proteome</keyword>
<dbReference type="Proteomes" id="UP000636891">
    <property type="component" value="Unassembled WGS sequence"/>
</dbReference>
<name>A0ABR7CPH5_9BACT</name>
<protein>
    <recommendedName>
        <fullName evidence="1">DUF5722 domain-containing protein</fullName>
    </recommendedName>
</protein>
<evidence type="ECO:0000313" key="3">
    <source>
        <dbReference type="Proteomes" id="UP000636891"/>
    </source>
</evidence>
<evidence type="ECO:0000313" key="2">
    <source>
        <dbReference type="EMBL" id="MBC5617558.1"/>
    </source>
</evidence>
<dbReference type="Gene3D" id="3.20.20.80">
    <property type="entry name" value="Glycosidases"/>
    <property type="match status" value="1"/>
</dbReference>
<sequence>MLRSMLSCLKPGRFRERRLVVMKKYARTNVKTTRCGFRAFRFDVCQTAGLYLELGRRRPLSEDTCVLSFDYICPDYIVFFRVVAGNDSIYVRNVDPVTRWTPFSIDLSGSKTFLRDNMTRLYNNTIQLQVVPFPTAPGTVFKIRNLRLRPQTPEELAKKAYKETCLKSEAPSVDRYDYYFNQTFPCSVDSVEVSQMSVTVKGAVGRTDMEICLCEIPMFSTIACDNLRIVRKIEPQNGKFSVVADRLTDAYGKTYDRVYSRWILACKYPSGYKICSYGRYAEEVVSKYSFPEIRARTKKGIGSFHETPFESDLDELDISYITINVYINDYIRLKPSADSIPFDYNGTTYYAERKEVETYDRLMLSAAKRNIKVAVILLIRTEQQSPDKAVGLMLEYPEMNPAGAYSMPNMTTNDSLHLYGAAVDFLASRYNRPDGRYGRIHYWIAHNEADSGQAWTNAGDKTLPEFVDIYMKSMRLIYYTARKYDKDAEVLISLTHYWNSRHGEPNCFAPARLMELLLEYCRKEGDFRWGVAHHPYAEDLLEPKSWLDPNADFHPDTKFITFKNLEVLDAWIKRPEMLYKGKKRTLLLSEQNPNSVDYTERGQDEQAACLAYAMKKVAACPGIDAYVAHSWHDEYFEGGLKTGLRKYPEDPDDPYGKKRSWFVFRDAGTDRENETFAFAKSIIEIDDWNEIFHPITPRKYISDKHDTK</sequence>
<dbReference type="InterPro" id="IPR017853">
    <property type="entry name" value="GH"/>
</dbReference>
<organism evidence="2 3">
    <name type="scientific">Alistipes hominis</name>
    <dbReference type="NCBI Taxonomy" id="2763015"/>
    <lineage>
        <taxon>Bacteria</taxon>
        <taxon>Pseudomonadati</taxon>
        <taxon>Bacteroidota</taxon>
        <taxon>Bacteroidia</taxon>
        <taxon>Bacteroidales</taxon>
        <taxon>Rikenellaceae</taxon>
        <taxon>Alistipes</taxon>
    </lineage>
</organism>
<dbReference type="SUPFAM" id="SSF51445">
    <property type="entry name" value="(Trans)glycosidases"/>
    <property type="match status" value="1"/>
</dbReference>
<feature type="domain" description="DUF5722" evidence="1">
    <location>
        <begin position="294"/>
        <end position="691"/>
    </location>
</feature>
<gene>
    <name evidence="2" type="ORF">H8S08_11120</name>
</gene>
<proteinExistence type="predicted"/>
<reference evidence="2 3" key="1">
    <citation type="submission" date="2020-08" db="EMBL/GenBank/DDBJ databases">
        <title>Genome public.</title>
        <authorList>
            <person name="Liu C."/>
            <person name="Sun Q."/>
        </authorList>
    </citation>
    <scope>NUCLEOTIDE SEQUENCE [LARGE SCALE GENOMIC DNA]</scope>
    <source>
        <strain evidence="2 3">New-7</strain>
    </source>
</reference>